<dbReference type="InterPro" id="IPR036950">
    <property type="entry name" value="PBP_transglycosylase"/>
</dbReference>
<feature type="compositionally biased region" description="Low complexity" evidence="16">
    <location>
        <begin position="829"/>
        <end position="840"/>
    </location>
</feature>
<protein>
    <submittedName>
        <fullName evidence="20">Penicillin-binding protein</fullName>
    </submittedName>
</protein>
<keyword evidence="21" id="KW-1185">Reference proteome</keyword>
<keyword evidence="8" id="KW-0133">Cell shape</keyword>
<evidence type="ECO:0000256" key="17">
    <source>
        <dbReference type="SAM" id="Phobius"/>
    </source>
</evidence>
<keyword evidence="9" id="KW-0573">Peptidoglycan synthesis</keyword>
<feature type="compositionally biased region" description="Low complexity" evidence="16">
    <location>
        <begin position="928"/>
        <end position="958"/>
    </location>
</feature>
<dbReference type="Gene3D" id="1.10.3810.10">
    <property type="entry name" value="Biosynthetic peptidoglycan transglycosylase-like"/>
    <property type="match status" value="1"/>
</dbReference>
<dbReference type="InterPro" id="IPR050396">
    <property type="entry name" value="Glycosyltr_51/Transpeptidase"/>
</dbReference>
<evidence type="ECO:0000259" key="19">
    <source>
        <dbReference type="Pfam" id="PF00912"/>
    </source>
</evidence>
<dbReference type="GO" id="GO:0008360">
    <property type="term" value="P:regulation of cell shape"/>
    <property type="evidence" value="ECO:0007669"/>
    <property type="project" value="UniProtKB-KW"/>
</dbReference>
<dbReference type="OrthoDB" id="9766909at2"/>
<feature type="compositionally biased region" description="Acidic residues" evidence="16">
    <location>
        <begin position="911"/>
        <end position="927"/>
    </location>
</feature>
<accession>A0A3A9KPX9</accession>
<dbReference type="AlphaFoldDB" id="A0A3A9KPX9"/>
<feature type="region of interest" description="Disordered" evidence="16">
    <location>
        <begin position="907"/>
        <end position="1032"/>
    </location>
</feature>
<dbReference type="GO" id="GO:0008955">
    <property type="term" value="F:peptidoglycan glycosyltransferase activity"/>
    <property type="evidence" value="ECO:0007669"/>
    <property type="project" value="UniProtKB-EC"/>
</dbReference>
<dbReference type="InterPro" id="IPR012338">
    <property type="entry name" value="Beta-lactam/transpept-like"/>
</dbReference>
<feature type="compositionally biased region" description="Low complexity" evidence="16">
    <location>
        <begin position="1000"/>
        <end position="1032"/>
    </location>
</feature>
<dbReference type="Gene3D" id="3.40.710.10">
    <property type="entry name" value="DD-peptidase/beta-lactamase superfamily"/>
    <property type="match status" value="1"/>
</dbReference>
<keyword evidence="3" id="KW-0645">Protease</keyword>
<dbReference type="GO" id="GO:0009252">
    <property type="term" value="P:peptidoglycan biosynthetic process"/>
    <property type="evidence" value="ECO:0007669"/>
    <property type="project" value="UniProtKB-KW"/>
</dbReference>
<dbReference type="InterPro" id="IPR001264">
    <property type="entry name" value="Glyco_trans_51"/>
</dbReference>
<evidence type="ECO:0000256" key="7">
    <source>
        <dbReference type="ARBA" id="ARBA00022801"/>
    </source>
</evidence>
<feature type="compositionally biased region" description="Acidic residues" evidence="16">
    <location>
        <begin position="959"/>
        <end position="971"/>
    </location>
</feature>
<dbReference type="SUPFAM" id="SSF53955">
    <property type="entry name" value="Lysozyme-like"/>
    <property type="match status" value="1"/>
</dbReference>
<keyword evidence="13" id="KW-0961">Cell wall biogenesis/degradation</keyword>
<evidence type="ECO:0000256" key="5">
    <source>
        <dbReference type="ARBA" id="ARBA00022679"/>
    </source>
</evidence>
<keyword evidence="10 17" id="KW-1133">Transmembrane helix</keyword>
<keyword evidence="1" id="KW-1003">Cell membrane</keyword>
<evidence type="ECO:0000256" key="8">
    <source>
        <dbReference type="ARBA" id="ARBA00022960"/>
    </source>
</evidence>
<reference evidence="20 21" key="1">
    <citation type="submission" date="2017-10" db="EMBL/GenBank/DDBJ databases">
        <title>Bacillus sp. nov., a halophilic bacterium isolated from a Keqin Lake.</title>
        <authorList>
            <person name="Wang H."/>
        </authorList>
    </citation>
    <scope>NUCLEOTIDE SEQUENCE [LARGE SCALE GENOMIC DNA]</scope>
    <source>
        <strain evidence="20 21">KCTC 13187</strain>
    </source>
</reference>
<keyword evidence="4" id="KW-0328">Glycosyltransferase</keyword>
<gene>
    <name evidence="20" type="ORF">CR203_12965</name>
</gene>
<feature type="domain" description="Penicillin-binding protein transpeptidase" evidence="18">
    <location>
        <begin position="417"/>
        <end position="657"/>
    </location>
</feature>
<dbReference type="Pfam" id="PF00912">
    <property type="entry name" value="Transgly"/>
    <property type="match status" value="1"/>
</dbReference>
<organism evidence="20 21">
    <name type="scientific">Salipaludibacillus neizhouensis</name>
    <dbReference type="NCBI Taxonomy" id="885475"/>
    <lineage>
        <taxon>Bacteria</taxon>
        <taxon>Bacillati</taxon>
        <taxon>Bacillota</taxon>
        <taxon>Bacilli</taxon>
        <taxon>Bacillales</taxon>
        <taxon>Bacillaceae</taxon>
    </lineage>
</organism>
<feature type="compositionally biased region" description="Acidic residues" evidence="16">
    <location>
        <begin position="990"/>
        <end position="999"/>
    </location>
</feature>
<evidence type="ECO:0000256" key="16">
    <source>
        <dbReference type="SAM" id="MobiDB-lite"/>
    </source>
</evidence>
<comment type="caution">
    <text evidence="20">The sequence shown here is derived from an EMBL/GenBank/DDBJ whole genome shotgun (WGS) entry which is preliminary data.</text>
</comment>
<dbReference type="RefSeq" id="WP_110934834.1">
    <property type="nucleotide sequence ID" value="NZ_KZ614146.1"/>
</dbReference>
<dbReference type="Gene3D" id="3.90.1310.40">
    <property type="match status" value="1"/>
</dbReference>
<evidence type="ECO:0000313" key="21">
    <source>
        <dbReference type="Proteomes" id="UP000281498"/>
    </source>
</evidence>
<evidence type="ECO:0000313" key="20">
    <source>
        <dbReference type="EMBL" id="RKL66746.1"/>
    </source>
</evidence>
<proteinExistence type="predicted"/>
<comment type="catalytic activity">
    <reaction evidence="15">
        <text>[GlcNAc-(1-&gt;4)-Mur2Ac(oyl-L-Ala-gamma-D-Glu-L-Lys-D-Ala-D-Ala)](n)-di-trans,octa-cis-undecaprenyl diphosphate + beta-D-GlcNAc-(1-&gt;4)-Mur2Ac(oyl-L-Ala-gamma-D-Glu-L-Lys-D-Ala-D-Ala)-di-trans,octa-cis-undecaprenyl diphosphate = [GlcNAc-(1-&gt;4)-Mur2Ac(oyl-L-Ala-gamma-D-Glu-L-Lys-D-Ala-D-Ala)](n+1)-di-trans,octa-cis-undecaprenyl diphosphate + di-trans,octa-cis-undecaprenyl diphosphate + H(+)</text>
        <dbReference type="Rhea" id="RHEA:23708"/>
        <dbReference type="Rhea" id="RHEA-COMP:9602"/>
        <dbReference type="Rhea" id="RHEA-COMP:9603"/>
        <dbReference type="ChEBI" id="CHEBI:15378"/>
        <dbReference type="ChEBI" id="CHEBI:58405"/>
        <dbReference type="ChEBI" id="CHEBI:60033"/>
        <dbReference type="ChEBI" id="CHEBI:78435"/>
        <dbReference type="EC" id="2.4.99.28"/>
    </reaction>
</comment>
<dbReference type="Pfam" id="PF00905">
    <property type="entry name" value="Transpeptidase"/>
    <property type="match status" value="1"/>
</dbReference>
<evidence type="ECO:0000256" key="12">
    <source>
        <dbReference type="ARBA" id="ARBA00023268"/>
    </source>
</evidence>
<evidence type="ECO:0000256" key="4">
    <source>
        <dbReference type="ARBA" id="ARBA00022676"/>
    </source>
</evidence>
<dbReference type="GO" id="GO:0008658">
    <property type="term" value="F:penicillin binding"/>
    <property type="evidence" value="ECO:0007669"/>
    <property type="project" value="InterPro"/>
</dbReference>
<dbReference type="GO" id="GO:0071555">
    <property type="term" value="P:cell wall organization"/>
    <property type="evidence" value="ECO:0007669"/>
    <property type="project" value="UniProtKB-KW"/>
</dbReference>
<evidence type="ECO:0000256" key="13">
    <source>
        <dbReference type="ARBA" id="ARBA00023316"/>
    </source>
</evidence>
<keyword evidence="2" id="KW-0121">Carboxypeptidase</keyword>
<keyword evidence="11 17" id="KW-0472">Membrane</keyword>
<evidence type="ECO:0000256" key="2">
    <source>
        <dbReference type="ARBA" id="ARBA00022645"/>
    </source>
</evidence>
<keyword evidence="7" id="KW-0378">Hydrolase</keyword>
<dbReference type="GO" id="GO:0009002">
    <property type="term" value="F:serine-type D-Ala-D-Ala carboxypeptidase activity"/>
    <property type="evidence" value="ECO:0007669"/>
    <property type="project" value="UniProtKB-EC"/>
</dbReference>
<feature type="domain" description="Glycosyl transferase family 51" evidence="19">
    <location>
        <begin position="98"/>
        <end position="277"/>
    </location>
</feature>
<evidence type="ECO:0000256" key="1">
    <source>
        <dbReference type="ARBA" id="ARBA00022475"/>
    </source>
</evidence>
<dbReference type="SUPFAM" id="SSF56601">
    <property type="entry name" value="beta-lactamase/transpeptidase-like"/>
    <property type="match status" value="1"/>
</dbReference>
<dbReference type="InterPro" id="IPR023346">
    <property type="entry name" value="Lysozyme-like_dom_sf"/>
</dbReference>
<dbReference type="EMBL" id="PDOE01000005">
    <property type="protein sequence ID" value="RKL66746.1"/>
    <property type="molecule type" value="Genomic_DNA"/>
</dbReference>
<evidence type="ECO:0000256" key="15">
    <source>
        <dbReference type="ARBA" id="ARBA00049902"/>
    </source>
</evidence>
<evidence type="ECO:0000259" key="18">
    <source>
        <dbReference type="Pfam" id="PF00905"/>
    </source>
</evidence>
<feature type="compositionally biased region" description="Low complexity" evidence="16">
    <location>
        <begin position="972"/>
        <end position="989"/>
    </location>
</feature>
<keyword evidence="6 17" id="KW-0812">Transmembrane</keyword>
<feature type="region of interest" description="Disordered" evidence="16">
    <location>
        <begin position="813"/>
        <end position="840"/>
    </location>
</feature>
<evidence type="ECO:0000256" key="9">
    <source>
        <dbReference type="ARBA" id="ARBA00022984"/>
    </source>
</evidence>
<feature type="transmembrane region" description="Helical" evidence="17">
    <location>
        <begin position="30"/>
        <end position="58"/>
    </location>
</feature>
<dbReference type="GO" id="GO:0006508">
    <property type="term" value="P:proteolysis"/>
    <property type="evidence" value="ECO:0007669"/>
    <property type="project" value="UniProtKB-KW"/>
</dbReference>
<evidence type="ECO:0000256" key="11">
    <source>
        <dbReference type="ARBA" id="ARBA00023136"/>
    </source>
</evidence>
<name>A0A3A9KPX9_9BACI</name>
<dbReference type="Proteomes" id="UP000281498">
    <property type="component" value="Unassembled WGS sequence"/>
</dbReference>
<dbReference type="InterPro" id="IPR013783">
    <property type="entry name" value="Ig-like_fold"/>
</dbReference>
<keyword evidence="12" id="KW-0511">Multifunctional enzyme</keyword>
<dbReference type="PANTHER" id="PTHR32282:SF32">
    <property type="entry name" value="PENICILLIN-BINDING PROTEIN 2A"/>
    <property type="match status" value="1"/>
</dbReference>
<dbReference type="InterPro" id="IPR001460">
    <property type="entry name" value="PCN-bd_Tpept"/>
</dbReference>
<dbReference type="SUPFAM" id="SSF49265">
    <property type="entry name" value="Fibronectin type III"/>
    <property type="match status" value="1"/>
</dbReference>
<comment type="catalytic activity">
    <reaction evidence="14">
        <text>Preferential cleavage: (Ac)2-L-Lys-D-Ala-|-D-Ala. Also transpeptidation of peptidyl-alanyl moieties that are N-acyl substituents of D-alanine.</text>
        <dbReference type="EC" id="3.4.16.4"/>
    </reaction>
</comment>
<evidence type="ECO:0000256" key="3">
    <source>
        <dbReference type="ARBA" id="ARBA00022670"/>
    </source>
</evidence>
<evidence type="ECO:0000256" key="14">
    <source>
        <dbReference type="ARBA" id="ARBA00034000"/>
    </source>
</evidence>
<dbReference type="InterPro" id="IPR036116">
    <property type="entry name" value="FN3_sf"/>
</dbReference>
<dbReference type="GO" id="GO:0030288">
    <property type="term" value="C:outer membrane-bounded periplasmic space"/>
    <property type="evidence" value="ECO:0007669"/>
    <property type="project" value="TreeGrafter"/>
</dbReference>
<dbReference type="Gene3D" id="2.60.40.10">
    <property type="entry name" value="Immunoglobulins"/>
    <property type="match status" value="1"/>
</dbReference>
<evidence type="ECO:0000256" key="6">
    <source>
        <dbReference type="ARBA" id="ARBA00022692"/>
    </source>
</evidence>
<dbReference type="PANTHER" id="PTHR32282">
    <property type="entry name" value="BINDING PROTEIN TRANSPEPTIDASE, PUTATIVE-RELATED"/>
    <property type="match status" value="1"/>
</dbReference>
<evidence type="ECO:0000256" key="10">
    <source>
        <dbReference type="ARBA" id="ARBA00022989"/>
    </source>
</evidence>
<keyword evidence="5" id="KW-0808">Transferase</keyword>
<sequence length="1032" mass="113706">MSEDRFSLKKLFQRKEPRYVLKGVRVTSNVFWNLFLIIAILGIVGAAFAGGAGAGYFASLVQDEPIQSFEQMEQSIYDYEEATEIYFAGEEYLGDMPSPLERREVDLEDISPHLIDAVIATEDEYFFEHNGIVPKALFRAVYQDFSNASTQTGGSTLTQQLIKNQLLTSEVTHDRKAIEILLALRTENFFAKEDILEAYLNIVPFGRDASGQQIAGAQSAAQGIFGVDASDLNIPQAAFIAGLPQSPFAYTPFTGDGEVKEDFEAALNRMDIVLNSMLSKGYISEEELKEANDYDFRANFTEPEPSSYEAYPFITDEVRNRAVDKLAIVLMEEDDIDLSEIEDESRVQLLENRYAEEAAKALQRNGYRIHTTINKEIYDAQQQAVADYEYFVDRTEEVTSEDGETEEVSILEETGSVLIDNKTGAIISFVAGRDYDVQNYSHATQSIRHTGSTMKPLLTYALGFETGSLQPAFITPDTPFEYRHAGKTVNNFDFRHSGLITAREALVRSRNVPAVREFYDVDYETAQQAMFNYGFEDFMALGEPFEGTPLGTLGLSTEANTSAFSTFANDGKRLESHIIDRIETADGDVVFEQEQNEVEVISPQASYLTLDVMRDVLKSPGTGSAVPGYLNFSADWAGKTGTTQDVKDAWFVALNPNVTQGIWLGYDDSTPIDQQAYGLSYGQRTQKLWAALANAAHEVDPDLMAPEESFESPGGIVSATICGLSGKLASDLCREAGFVTTDIFDSRYVPTETDDSLQRVDYVTVAGGVYKALDSTPNEFTKSGVSIDEDSFDFAEDGDISEYIPDDWNNLVPDREAPNNGKTPGSLQSVSSSNGNVSWNNHPDGDVVGYRIYYSAEEGSSFTKVGSVRWDESNSYSGSQGAYYVTAVDSAGRESSRSAEVIMGTYSAPEPVEEEVPEENNQDEGQDNNDSNANDNANNNTDNNNSAPDAENENNQQEPEPDPEPEPEPEQPEGNNNVNNSENNNSNATPEEEEEDETSNEVQSNDNESANNNGSNNNSNSNTSNNANSTGN</sequence>